<keyword evidence="1" id="KW-0808">Transferase</keyword>
<dbReference type="AlphaFoldDB" id="A0A2A3WZW7"/>
<dbReference type="InterPro" id="IPR036038">
    <property type="entry name" value="Aminotransferase-like"/>
</dbReference>
<dbReference type="GO" id="GO:0008483">
    <property type="term" value="F:transaminase activity"/>
    <property type="evidence" value="ECO:0007669"/>
    <property type="project" value="UniProtKB-KW"/>
</dbReference>
<gene>
    <name evidence="2" type="ORF">CIK79_01115</name>
    <name evidence="1" type="ORF">CXR27_12780</name>
</gene>
<dbReference type="Proteomes" id="UP000282731">
    <property type="component" value="Chromosome"/>
</dbReference>
<protein>
    <submittedName>
        <fullName evidence="1">Aminotransferase class IV</fullName>
    </submittedName>
</protein>
<evidence type="ECO:0000313" key="2">
    <source>
        <dbReference type="EMBL" id="PCC17010.1"/>
    </source>
</evidence>
<dbReference type="RefSeq" id="WP_009884146.1">
    <property type="nucleotide sequence ID" value="NZ_AAGP01000027.1"/>
</dbReference>
<dbReference type="Pfam" id="PF01063">
    <property type="entry name" value="Aminotran_4"/>
    <property type="match status" value="1"/>
</dbReference>
<evidence type="ECO:0000313" key="3">
    <source>
        <dbReference type="Proteomes" id="UP000218377"/>
    </source>
</evidence>
<proteinExistence type="predicted"/>
<dbReference type="InterPro" id="IPR043132">
    <property type="entry name" value="BCAT-like_C"/>
</dbReference>
<keyword evidence="1" id="KW-0032">Aminotransferase</keyword>
<reference evidence="2 3" key="1">
    <citation type="journal article" date="2017" name="Elife">
        <title>Extensive horizontal gene transfer in cheese-associated bacteria.</title>
        <authorList>
            <person name="Bonham K.S."/>
            <person name="Wolfe B.E."/>
            <person name="Dutton R.J."/>
        </authorList>
    </citation>
    <scope>NUCLEOTIDE SEQUENCE [LARGE SCALE GENOMIC DNA]</scope>
    <source>
        <strain evidence="2 3">JB5</strain>
    </source>
</reference>
<dbReference type="EMBL" id="CP025334">
    <property type="protein sequence ID" value="AZT97768.1"/>
    <property type="molecule type" value="Genomic_DNA"/>
</dbReference>
<reference evidence="1 4" key="3">
    <citation type="submission" date="2019-01" db="EMBL/GenBank/DDBJ databases">
        <title>Comparative genomic analysis of Brevibacterium aurantiacum sheds light on its evolution and its adaptation to smear-ripened cheeses.</title>
        <authorList>
            <person name="Moineau S."/>
        </authorList>
    </citation>
    <scope>NUCLEOTIDE SEQUENCE [LARGE SCALE GENOMIC DNA]</scope>
    <source>
        <strain evidence="1 4">SMQ-1420</strain>
    </source>
</reference>
<dbReference type="InterPro" id="IPR001544">
    <property type="entry name" value="Aminotrans_IV"/>
</dbReference>
<accession>A0A2A3WZW7</accession>
<name>A0A2A3WZW7_BREAU</name>
<dbReference type="EMBL" id="NRGX01000001">
    <property type="protein sequence ID" value="PCC17010.1"/>
    <property type="molecule type" value="Genomic_DNA"/>
</dbReference>
<evidence type="ECO:0000313" key="1">
    <source>
        <dbReference type="EMBL" id="AZT97768.1"/>
    </source>
</evidence>
<dbReference type="Proteomes" id="UP000218377">
    <property type="component" value="Unassembled WGS sequence"/>
</dbReference>
<dbReference type="Gene3D" id="3.20.10.10">
    <property type="entry name" value="D-amino Acid Aminotransferase, subunit A, domain 2"/>
    <property type="match status" value="1"/>
</dbReference>
<organism evidence="2 3">
    <name type="scientific">Brevibacterium aurantiacum</name>
    <dbReference type="NCBI Taxonomy" id="273384"/>
    <lineage>
        <taxon>Bacteria</taxon>
        <taxon>Bacillati</taxon>
        <taxon>Actinomycetota</taxon>
        <taxon>Actinomycetes</taxon>
        <taxon>Micrococcales</taxon>
        <taxon>Brevibacteriaceae</taxon>
        <taxon>Brevibacterium</taxon>
    </lineage>
</organism>
<evidence type="ECO:0000313" key="4">
    <source>
        <dbReference type="Proteomes" id="UP000282731"/>
    </source>
</evidence>
<dbReference type="SUPFAM" id="SSF56752">
    <property type="entry name" value="D-aminoacid aminotransferase-like PLP-dependent enzymes"/>
    <property type="match status" value="1"/>
</dbReference>
<reference evidence="1 4" key="2">
    <citation type="submission" date="2017-12" db="EMBL/GenBank/DDBJ databases">
        <authorList>
            <person name="Levesque S."/>
        </authorList>
    </citation>
    <scope>NUCLEOTIDE SEQUENCE [LARGE SCALE GENOMIC DNA]</scope>
    <source>
        <strain evidence="1 4">SMQ-1420</strain>
    </source>
</reference>
<sequence>MNVWLWNQRDRRFEEPTEDISSWTLVAADSWFVEDSRMRAFDRHQARFARAAAEVTVGEAVTGDFWAAVLEKIPATVEWFPRVDVLEAPSGSERELAFRLRPAPKRTRELRVLVPPFSDPRATPDCKGPDIALLEGVRADAREQYGCDEVLLLSADGHVIEGATTSLLWWDVDTLCAPDPELGALSGVTSAVILEEARARSIPVEFRRVRPEELFGHEVWLVNALHGIRQVKEFVDKRDVHDRVVLGEEAPLVQTAPDDGNGEKAERLRLWREWLEAVSVPPGM</sequence>